<dbReference type="Proteomes" id="UP000013827">
    <property type="component" value="Unassembled WGS sequence"/>
</dbReference>
<proteinExistence type="predicted"/>
<accession>A0A0D3IZC0</accession>
<reference evidence="8" key="1">
    <citation type="journal article" date="2013" name="Nature">
        <title>Pan genome of the phytoplankton Emiliania underpins its global distribution.</title>
        <authorList>
            <person name="Read B.A."/>
            <person name="Kegel J."/>
            <person name="Klute M.J."/>
            <person name="Kuo A."/>
            <person name="Lefebvre S.C."/>
            <person name="Maumus F."/>
            <person name="Mayer C."/>
            <person name="Miller J."/>
            <person name="Monier A."/>
            <person name="Salamov A."/>
            <person name="Young J."/>
            <person name="Aguilar M."/>
            <person name="Claverie J.M."/>
            <person name="Frickenhaus S."/>
            <person name="Gonzalez K."/>
            <person name="Herman E.K."/>
            <person name="Lin Y.C."/>
            <person name="Napier J."/>
            <person name="Ogata H."/>
            <person name="Sarno A.F."/>
            <person name="Shmutz J."/>
            <person name="Schroeder D."/>
            <person name="de Vargas C."/>
            <person name="Verret F."/>
            <person name="von Dassow P."/>
            <person name="Valentin K."/>
            <person name="Van de Peer Y."/>
            <person name="Wheeler G."/>
            <person name="Dacks J.B."/>
            <person name="Delwiche C.F."/>
            <person name="Dyhrman S.T."/>
            <person name="Glockner G."/>
            <person name="John U."/>
            <person name="Richards T."/>
            <person name="Worden A.Z."/>
            <person name="Zhang X."/>
            <person name="Grigoriev I.V."/>
            <person name="Allen A.E."/>
            <person name="Bidle K."/>
            <person name="Borodovsky M."/>
            <person name="Bowler C."/>
            <person name="Brownlee C."/>
            <person name="Cock J.M."/>
            <person name="Elias M."/>
            <person name="Gladyshev V.N."/>
            <person name="Groth M."/>
            <person name="Guda C."/>
            <person name="Hadaegh A."/>
            <person name="Iglesias-Rodriguez M.D."/>
            <person name="Jenkins J."/>
            <person name="Jones B.M."/>
            <person name="Lawson T."/>
            <person name="Leese F."/>
            <person name="Lindquist E."/>
            <person name="Lobanov A."/>
            <person name="Lomsadze A."/>
            <person name="Malik S.B."/>
            <person name="Marsh M.E."/>
            <person name="Mackinder L."/>
            <person name="Mock T."/>
            <person name="Mueller-Roeber B."/>
            <person name="Pagarete A."/>
            <person name="Parker M."/>
            <person name="Probert I."/>
            <person name="Quesneville H."/>
            <person name="Raines C."/>
            <person name="Rensing S.A."/>
            <person name="Riano-Pachon D.M."/>
            <person name="Richier S."/>
            <person name="Rokitta S."/>
            <person name="Shiraiwa Y."/>
            <person name="Soanes D.M."/>
            <person name="van der Giezen M."/>
            <person name="Wahlund T.M."/>
            <person name="Williams B."/>
            <person name="Wilson W."/>
            <person name="Wolfe G."/>
            <person name="Wurch L.L."/>
        </authorList>
    </citation>
    <scope>NUCLEOTIDE SEQUENCE</scope>
</reference>
<dbReference type="KEGG" id="ehx:EMIHUDRAFT_256126"/>
<dbReference type="GO" id="GO:0016020">
    <property type="term" value="C:membrane"/>
    <property type="evidence" value="ECO:0007669"/>
    <property type="project" value="UniProtKB-SubCell"/>
</dbReference>
<feature type="transmembrane region" description="Helical" evidence="5">
    <location>
        <begin position="80"/>
        <end position="98"/>
    </location>
</feature>
<dbReference type="InterPro" id="IPR036259">
    <property type="entry name" value="MFS_trans_sf"/>
</dbReference>
<dbReference type="RefSeq" id="XP_005769034.1">
    <property type="nucleotide sequence ID" value="XM_005768977.1"/>
</dbReference>
<keyword evidence="4 5" id="KW-0472">Membrane</keyword>
<dbReference type="EnsemblProtists" id="EOD16605">
    <property type="protein sequence ID" value="EOD16605"/>
    <property type="gene ID" value="EMIHUDRAFT_256126"/>
</dbReference>
<dbReference type="SUPFAM" id="SSF103473">
    <property type="entry name" value="MFS general substrate transporter"/>
    <property type="match status" value="1"/>
</dbReference>
<dbReference type="AlphaFoldDB" id="A0A0D3IZC0"/>
<keyword evidence="3 5" id="KW-1133">Transmembrane helix</keyword>
<feature type="domain" description="Nodulin-like" evidence="6">
    <location>
        <begin position="9"/>
        <end position="161"/>
    </location>
</feature>
<dbReference type="InterPro" id="IPR010658">
    <property type="entry name" value="Nodulin-like"/>
</dbReference>
<comment type="subcellular location">
    <subcellularLocation>
        <location evidence="1">Membrane</location>
        <topology evidence="1">Multi-pass membrane protein</topology>
    </subcellularLocation>
</comment>
<keyword evidence="8" id="KW-1185">Reference proteome</keyword>
<name>A0A0D3IZC0_EMIH1</name>
<feature type="transmembrane region" description="Helical" evidence="5">
    <location>
        <begin position="12"/>
        <end position="33"/>
    </location>
</feature>
<organism evidence="7 8">
    <name type="scientific">Emiliania huxleyi (strain CCMP1516)</name>
    <dbReference type="NCBI Taxonomy" id="280463"/>
    <lineage>
        <taxon>Eukaryota</taxon>
        <taxon>Haptista</taxon>
        <taxon>Haptophyta</taxon>
        <taxon>Prymnesiophyceae</taxon>
        <taxon>Isochrysidales</taxon>
        <taxon>Noelaerhabdaceae</taxon>
        <taxon>Emiliania</taxon>
    </lineage>
</organism>
<feature type="transmembrane region" description="Helical" evidence="5">
    <location>
        <begin position="110"/>
        <end position="131"/>
    </location>
</feature>
<feature type="transmembrane region" description="Helical" evidence="5">
    <location>
        <begin position="53"/>
        <end position="73"/>
    </location>
</feature>
<evidence type="ECO:0000313" key="7">
    <source>
        <dbReference type="EnsemblProtists" id="EOD16605"/>
    </source>
</evidence>
<dbReference type="STRING" id="2903.R1DQ58"/>
<evidence type="ECO:0000313" key="8">
    <source>
        <dbReference type="Proteomes" id="UP000013827"/>
    </source>
</evidence>
<sequence length="161" mass="17376">MSSLFPTSRWSVLVASMLLELCGGSVYITNLYLAALRPRLFPGAADGEALMEYLVFASNLGNWVPLAGFLYDARRGGPRTVVFAGAALTLLGYGGLWLCSAFDVHANFAVLWLLWFLWGHGSGYFDCAAIATCSANFRESRGLVLGLTKSFYGLSGSLLTQ</sequence>
<evidence type="ECO:0000256" key="4">
    <source>
        <dbReference type="ARBA" id="ARBA00023136"/>
    </source>
</evidence>
<evidence type="ECO:0000259" key="6">
    <source>
        <dbReference type="Pfam" id="PF06813"/>
    </source>
</evidence>
<evidence type="ECO:0000256" key="3">
    <source>
        <dbReference type="ARBA" id="ARBA00022989"/>
    </source>
</evidence>
<reference evidence="7" key="2">
    <citation type="submission" date="2024-10" db="UniProtKB">
        <authorList>
            <consortium name="EnsemblProtists"/>
        </authorList>
    </citation>
    <scope>IDENTIFICATION</scope>
</reference>
<keyword evidence="2 5" id="KW-0812">Transmembrane</keyword>
<evidence type="ECO:0000256" key="5">
    <source>
        <dbReference type="SAM" id="Phobius"/>
    </source>
</evidence>
<dbReference type="PaxDb" id="2903-EOD16605"/>
<dbReference type="PANTHER" id="PTHR21576">
    <property type="entry name" value="UNCHARACTERIZED NODULIN-LIKE PROTEIN"/>
    <property type="match status" value="1"/>
</dbReference>
<protein>
    <recommendedName>
        <fullName evidence="6">Nodulin-like domain-containing protein</fullName>
    </recommendedName>
</protein>
<evidence type="ECO:0000256" key="1">
    <source>
        <dbReference type="ARBA" id="ARBA00004141"/>
    </source>
</evidence>
<dbReference type="GeneID" id="17262755"/>
<dbReference type="PANTHER" id="PTHR21576:SF158">
    <property type="entry name" value="RIBOSOMAL RNA-PROCESSING PROTEIN 12-LIKE CONSERVED DOMAIN-CONTAINING PROTEIN"/>
    <property type="match status" value="1"/>
</dbReference>
<dbReference type="HOGENOM" id="CLU_1648160_0_0_1"/>
<dbReference type="Pfam" id="PF06813">
    <property type="entry name" value="Nodulin-like"/>
    <property type="match status" value="1"/>
</dbReference>
<evidence type="ECO:0000256" key="2">
    <source>
        <dbReference type="ARBA" id="ARBA00022692"/>
    </source>
</evidence>